<organism evidence="10 11">
    <name type="scientific">Subtercola boreus</name>
    <dbReference type="NCBI Taxonomy" id="120213"/>
    <lineage>
        <taxon>Bacteria</taxon>
        <taxon>Bacillati</taxon>
        <taxon>Actinomycetota</taxon>
        <taxon>Actinomycetes</taxon>
        <taxon>Micrococcales</taxon>
        <taxon>Microbacteriaceae</taxon>
        <taxon>Subtercola</taxon>
    </lineage>
</organism>
<protein>
    <submittedName>
        <fullName evidence="10">Transporter</fullName>
    </submittedName>
</protein>
<feature type="transmembrane region" description="Helical" evidence="7">
    <location>
        <begin position="196"/>
        <end position="221"/>
    </location>
</feature>
<evidence type="ECO:0000256" key="2">
    <source>
        <dbReference type="ARBA" id="ARBA00022448"/>
    </source>
</evidence>
<dbReference type="InterPro" id="IPR000515">
    <property type="entry name" value="MetI-like"/>
</dbReference>
<evidence type="ECO:0000256" key="8">
    <source>
        <dbReference type="SAM" id="MobiDB-lite"/>
    </source>
</evidence>
<feature type="region of interest" description="Disordered" evidence="8">
    <location>
        <begin position="1"/>
        <end position="24"/>
    </location>
</feature>
<gene>
    <name evidence="10" type="ORF">B7R25_05115</name>
</gene>
<evidence type="ECO:0000313" key="11">
    <source>
        <dbReference type="Proteomes" id="UP000257080"/>
    </source>
</evidence>
<feature type="transmembrane region" description="Helical" evidence="7">
    <location>
        <begin position="254"/>
        <end position="275"/>
    </location>
</feature>
<keyword evidence="2 7" id="KW-0813">Transport</keyword>
<evidence type="ECO:0000259" key="9">
    <source>
        <dbReference type="PROSITE" id="PS50928"/>
    </source>
</evidence>
<evidence type="ECO:0000256" key="7">
    <source>
        <dbReference type="RuleBase" id="RU363032"/>
    </source>
</evidence>
<dbReference type="RefSeq" id="WP_116417892.1">
    <property type="nucleotide sequence ID" value="NZ_NBXC01000012.1"/>
</dbReference>
<accession>A0A3E0WBY4</accession>
<comment type="similarity">
    <text evidence="7">Belongs to the binding-protein-dependent transport system permease family.</text>
</comment>
<dbReference type="Gene3D" id="1.10.3720.10">
    <property type="entry name" value="MetI-like"/>
    <property type="match status" value="1"/>
</dbReference>
<keyword evidence="5 7" id="KW-1133">Transmembrane helix</keyword>
<keyword evidence="4 7" id="KW-0812">Transmembrane</keyword>
<feature type="domain" description="ABC transmembrane type-1" evidence="9">
    <location>
        <begin position="84"/>
        <end position="275"/>
    </location>
</feature>
<keyword evidence="3" id="KW-1003">Cell membrane</keyword>
<evidence type="ECO:0000256" key="6">
    <source>
        <dbReference type="ARBA" id="ARBA00023136"/>
    </source>
</evidence>
<feature type="transmembrane region" description="Helical" evidence="7">
    <location>
        <begin position="34"/>
        <end position="53"/>
    </location>
</feature>
<dbReference type="SUPFAM" id="SSF161098">
    <property type="entry name" value="MetI-like"/>
    <property type="match status" value="1"/>
</dbReference>
<evidence type="ECO:0000256" key="4">
    <source>
        <dbReference type="ARBA" id="ARBA00022692"/>
    </source>
</evidence>
<dbReference type="InterPro" id="IPR050901">
    <property type="entry name" value="BP-dep_ABC_trans_perm"/>
</dbReference>
<dbReference type="Proteomes" id="UP000257080">
    <property type="component" value="Unassembled WGS sequence"/>
</dbReference>
<reference evidence="10 11" key="1">
    <citation type="submission" date="2017-04" db="EMBL/GenBank/DDBJ databases">
        <title>Comparative genome analysis of Subtercola boreus.</title>
        <authorList>
            <person name="Cho Y.-J."/>
            <person name="Cho A."/>
            <person name="Kim O.-S."/>
            <person name="Lee J.-I."/>
        </authorList>
    </citation>
    <scope>NUCLEOTIDE SEQUENCE [LARGE SCALE GENOMIC DNA]</scope>
    <source>
        <strain evidence="10 11">P28004</strain>
    </source>
</reference>
<comment type="caution">
    <text evidence="10">The sequence shown here is derived from an EMBL/GenBank/DDBJ whole genome shotgun (WGS) entry which is preliminary data.</text>
</comment>
<proteinExistence type="inferred from homology"/>
<dbReference type="AlphaFoldDB" id="A0A3E0WBY4"/>
<evidence type="ECO:0000313" key="10">
    <source>
        <dbReference type="EMBL" id="RFA28099.1"/>
    </source>
</evidence>
<dbReference type="Pfam" id="PF00528">
    <property type="entry name" value="BPD_transp_1"/>
    <property type="match status" value="1"/>
</dbReference>
<evidence type="ECO:0000256" key="5">
    <source>
        <dbReference type="ARBA" id="ARBA00022989"/>
    </source>
</evidence>
<dbReference type="EMBL" id="NBXE01000017">
    <property type="protein sequence ID" value="RFA28099.1"/>
    <property type="molecule type" value="Genomic_DNA"/>
</dbReference>
<feature type="transmembrane region" description="Helical" evidence="7">
    <location>
        <begin position="152"/>
        <end position="175"/>
    </location>
</feature>
<dbReference type="OrthoDB" id="9794684at2"/>
<dbReference type="PANTHER" id="PTHR32243">
    <property type="entry name" value="MALTOSE TRANSPORT SYSTEM PERMEASE-RELATED"/>
    <property type="match status" value="1"/>
</dbReference>
<name>A0A3E0WBY4_9MICO</name>
<comment type="subcellular location">
    <subcellularLocation>
        <location evidence="1 7">Cell membrane</location>
        <topology evidence="1 7">Multi-pass membrane protein</topology>
    </subcellularLocation>
</comment>
<keyword evidence="6 7" id="KW-0472">Membrane</keyword>
<dbReference type="PROSITE" id="PS50928">
    <property type="entry name" value="ABC_TM1"/>
    <property type="match status" value="1"/>
</dbReference>
<dbReference type="PANTHER" id="PTHR32243:SF18">
    <property type="entry name" value="INNER MEMBRANE ABC TRANSPORTER PERMEASE PROTEIN YCJP"/>
    <property type="match status" value="1"/>
</dbReference>
<evidence type="ECO:0000256" key="3">
    <source>
        <dbReference type="ARBA" id="ARBA00022475"/>
    </source>
</evidence>
<dbReference type="CDD" id="cd06261">
    <property type="entry name" value="TM_PBP2"/>
    <property type="match status" value="1"/>
</dbReference>
<dbReference type="GO" id="GO:0055085">
    <property type="term" value="P:transmembrane transport"/>
    <property type="evidence" value="ECO:0007669"/>
    <property type="project" value="InterPro"/>
</dbReference>
<sequence length="290" mass="31639">MTALASPPALNRRPTRERAPGETRSGIFNHGLPVGAFLLFTLVPFYWMIVFAFRQTGSTLPLPVPFTFDHLKTVWTDLGFSTYLWNSVAVALCTLLFTVVLALLTGYALARFEFRGKSPFMVVLLATQFVPGAMLLIPLFLIFKQLGLIDNLFALIISDTVFQLPLCAILMSNFLKNIPIELEEAAMIDGCSRFRAFCAVVLPLLRPAIVAVGSFAFIGAWNNFLFALMFINHNDRFTLPIGLNSAIGEYSADYGALAAGGVVAAVPVVIVFAFMQRFLVQGVSAGAVKG</sequence>
<evidence type="ECO:0000256" key="1">
    <source>
        <dbReference type="ARBA" id="ARBA00004651"/>
    </source>
</evidence>
<feature type="transmembrane region" description="Helical" evidence="7">
    <location>
        <begin position="83"/>
        <end position="110"/>
    </location>
</feature>
<feature type="transmembrane region" description="Helical" evidence="7">
    <location>
        <begin position="122"/>
        <end position="146"/>
    </location>
</feature>
<dbReference type="GO" id="GO:0005886">
    <property type="term" value="C:plasma membrane"/>
    <property type="evidence" value="ECO:0007669"/>
    <property type="project" value="UniProtKB-SubCell"/>
</dbReference>
<dbReference type="InterPro" id="IPR035906">
    <property type="entry name" value="MetI-like_sf"/>
</dbReference>